<gene>
    <name evidence="1" type="ORF">CCUG60884_00252</name>
</gene>
<name>A0A4R8SZR0_9MYCO</name>
<comment type="caution">
    <text evidence="1">The sequence shown here is derived from an EMBL/GenBank/DDBJ whole genome shotgun (WGS) entry which is preliminary data.</text>
</comment>
<sequence>MTDISTDELIVQVAHTRSNRPYLSVTDDEGNEIAAVSVAVDKRTNVVAIELDEHGDCSARLEVVEHPNCLPNKVVWRSSTERTS</sequence>
<proteinExistence type="predicted"/>
<organism evidence="1 2">
    <name type="scientific">Mycobacteroides salmoniphilum</name>
    <dbReference type="NCBI Taxonomy" id="404941"/>
    <lineage>
        <taxon>Bacteria</taxon>
        <taxon>Bacillati</taxon>
        <taxon>Actinomycetota</taxon>
        <taxon>Actinomycetes</taxon>
        <taxon>Mycobacteriales</taxon>
        <taxon>Mycobacteriaceae</taxon>
        <taxon>Mycobacteroides</taxon>
    </lineage>
</organism>
<dbReference type="RefSeq" id="WP_134080976.1">
    <property type="nucleotide sequence ID" value="NZ_PECL01000003.1"/>
</dbReference>
<accession>A0A4R8SZR0</accession>
<dbReference type="Proteomes" id="UP000294604">
    <property type="component" value="Unassembled WGS sequence"/>
</dbReference>
<protein>
    <submittedName>
        <fullName evidence="1">Uncharacterized protein</fullName>
    </submittedName>
</protein>
<evidence type="ECO:0000313" key="1">
    <source>
        <dbReference type="EMBL" id="TEA09083.1"/>
    </source>
</evidence>
<dbReference type="EMBL" id="PECL01000003">
    <property type="protein sequence ID" value="TEA09083.1"/>
    <property type="molecule type" value="Genomic_DNA"/>
</dbReference>
<evidence type="ECO:0000313" key="2">
    <source>
        <dbReference type="Proteomes" id="UP000294604"/>
    </source>
</evidence>
<reference evidence="1 2" key="1">
    <citation type="journal article" date="2019" name="Sci. Rep.">
        <title>Extended insight into the Mycobacterium chelonae-abscessus complex through whole genome sequencing of Mycobacterium salmoniphilum outbreak and Mycobacterium salmoniphilum-like strains.</title>
        <authorList>
            <person name="Behra P.R.K."/>
            <person name="Das S."/>
            <person name="Pettersson B.M.F."/>
            <person name="Shirreff L."/>
            <person name="DuCote T."/>
            <person name="Jacobsson K.G."/>
            <person name="Ennis D.G."/>
            <person name="Kirsebom L.A."/>
        </authorList>
    </citation>
    <scope>NUCLEOTIDE SEQUENCE [LARGE SCALE GENOMIC DNA]</scope>
    <source>
        <strain evidence="1 2">CCUG 60884</strain>
    </source>
</reference>
<dbReference type="AlphaFoldDB" id="A0A4R8SZR0"/>